<feature type="transmembrane region" description="Helical" evidence="7">
    <location>
        <begin position="16"/>
        <end position="36"/>
    </location>
</feature>
<evidence type="ECO:0000256" key="7">
    <source>
        <dbReference type="SAM" id="Phobius"/>
    </source>
</evidence>
<keyword evidence="3 7" id="KW-0812">Transmembrane</keyword>
<sequence length="2037" mass="229134">MLVFLKNILRSIRNNWLSIFSLVFFISVISMVYSAATNLITNLTTSVHNINSRSQLHDAVINPTYGYGNGDFVPTAEAKYRSRVVTAINSTAARVYSKANGSTDYVLGAAVSPIHNSNATPPSCFQPGSQFSQPLLIYNFLNPNDLEFDTNGNLISTEILVTSQCGVTGAVSDATVLSAQSGVGANVVGYNYVKAIFGNYNTQNSDQIGINEISSGTSFLAKAQGVTDTSGQYNGLIPVARTVNEAVNELTPELENNQIKWTKSYQYFYNYFKNPAPNQPTFNLTNFDQTTATKYLEPLTNSLRVDSFQAADINNALQNLINKYNLNETTTTSGGGTSTPEKTYDLDKFVQTIYKIVFYKWKTIGGTSTIQDALNQLKTNNASEIQTYLGTNNTSFDSLSDPQKFIFTSTSNSNRAGFIELWTKLNNEEKTHLLDLTLEGINNSISANNNARSRDQMALIRNFIVKHGMWTVDNVLNDFEFLNPQTNMKETYNIPRNDVKSIIVNQTSESNNPTTTTTPTNSASQSTQTTNSANSSETTLTPTEPNNALMSYKIIQSNFQDSSAPDAEYVNKLIIFSGNELFYKPSYSNYQILQNWLNLRNIRRDLAPAQDIPFIRMLLRANFSSPKIREVFDKYLKILEHEDRQQTIFLTGPERIQIQDYLNQIQNGFWNYNGHELVFNFTSVDFFRPLNTIDAQLQKFSQVPAPAYLSDTTAPFIVVSPEFARHFDKKPISDEAYENFKLLANSEQINQQQWEAELNNFIIDPRNSQNILNAGGVQAIIVGTGLTADFVFPSISLFNLIPDPLHEVLVYVNENGYNKYLANNPAGMTENYISVLVPEQIKEAGLTTQFLDSLRTAVNEYAPSGTIFYNADDTSMTFSASAYRVVFVDNIIKILNLVSYFLIIIVAILTLFGVIVLVRRYFKNNSKVFGNLGANGISKLTIILSSVIFVTIPALIGPIIGYFVGLFTQNTLFTILSNYWFLDSSPVEFNYLTLIYYVLIPLGILGLVAIIASTLTLRASSLALMRESPIFKQNRFSLKLNGLYNSFTPLWKFRLIVATNSLPRILLLSGMSSLMIIVLVFIFSNIGQFGRIAENEQTTKRYDYAVQYRTPTVEHTQAPLLSYQQLGQTYLNNISQKIDTVYQLPNTTKPEKATLNVSPANPLLVASNINNFFQDSAARYGDQFNQQLADNPVTALEQLNQKLHFNPANTGRWARNSILSHFLLRSIWDESQKAYKSVSLPSPEEPKHRVFYYSSEAANPHGSQTTTNLNIINFADIQKHNSLFSPDITKQTTFYYSDYVPVEQANREDKKLILAPDGTPLFQPLSDLYRTKQPLLKNNNGTGTEYISYTSSTEKEINSESSTENQDFQEFDYGTNQKVKLPLLNRLYRDNANYWIFSMDDRANSQYDLNFLQNRVLVKILLDNTIKVNDFSLKLNINMWDIIRPTIEQASPAILNQIDKNNVNLIRNIIQSRYGAFFLNRFFSMHQLSNPVTNFNDGDVFNGEPSYLVRPEDLTAINNNPSSNETTIVPGLYYLDSTKTVYLYINPFPRDSDNHPENRYSIFALFRPDFLYLILSILNDPTFANPQVGPVKLTFGNQITNPDYNRSNQQWTTTGNPEVDSQQNVGITASGFSREPIDYDRSVNGDQTFTYLTGKIKNIDGNVAITGIKQDPRGSYLKLRDDNNQIINQRLYQEPEIDQTTNTPVYPMIINLFTAQKYNLGVGDYLDFAPDNDADRFAAKIALQPHQPQARFKIVGLNNTYFQSAFFVSQKSANTILGINPEYGYNGFFTKLKDPSQQPIQFTSALSVFSESGIYSPAQFDPRSAVTKELFLQPQTQVGNVIIPANLDILRTMFNLPANLTGTDDIINAFREVYGESIINPWITTLDDSSTTNLLFTKLSTTMQALVTIILIVFIPLLIIMVMMVTSLVIDDLKQLSVIMIMLGFNNWENAVTVLTYLIPVLAIALIVGVPLSVLFLQTYVGIILSAISLLIPIKMVPWYFLSSIGILVGIFTFAFGQSYIKLKRIFLPIAMKSFGD</sequence>
<name>A0ABU0LZU2_9BACT</name>
<evidence type="ECO:0000256" key="4">
    <source>
        <dbReference type="ARBA" id="ARBA00022989"/>
    </source>
</evidence>
<dbReference type="Pfam" id="PF02687">
    <property type="entry name" value="FtsX"/>
    <property type="match status" value="1"/>
</dbReference>
<feature type="transmembrane region" description="Helical" evidence="7">
    <location>
        <begin position="897"/>
        <end position="919"/>
    </location>
</feature>
<organism evidence="9 10">
    <name type="scientific">Mycoplasmoides fastidiosum</name>
    <dbReference type="NCBI Taxonomy" id="92758"/>
    <lineage>
        <taxon>Bacteria</taxon>
        <taxon>Bacillati</taxon>
        <taxon>Mycoplasmatota</taxon>
        <taxon>Mycoplasmoidales</taxon>
        <taxon>Mycoplasmoidaceae</taxon>
        <taxon>Mycoplasmoides</taxon>
    </lineage>
</organism>
<protein>
    <recommendedName>
        <fullName evidence="8">ABC3 transporter permease C-terminal domain-containing protein</fullName>
    </recommendedName>
</protein>
<evidence type="ECO:0000256" key="3">
    <source>
        <dbReference type="ARBA" id="ARBA00022692"/>
    </source>
</evidence>
<feature type="transmembrane region" description="Helical" evidence="7">
    <location>
        <begin position="994"/>
        <end position="1017"/>
    </location>
</feature>
<dbReference type="InterPro" id="IPR003838">
    <property type="entry name" value="ABC3_permease_C"/>
</dbReference>
<gene>
    <name evidence="9" type="ORF">J2Z62_000561</name>
</gene>
<comment type="caution">
    <text evidence="9">The sequence shown here is derived from an EMBL/GenBank/DDBJ whole genome shotgun (WGS) entry which is preliminary data.</text>
</comment>
<evidence type="ECO:0000256" key="5">
    <source>
        <dbReference type="ARBA" id="ARBA00023136"/>
    </source>
</evidence>
<comment type="subcellular location">
    <subcellularLocation>
        <location evidence="1">Cell membrane</location>
        <topology evidence="1">Multi-pass membrane protein</topology>
    </subcellularLocation>
</comment>
<feature type="domain" description="ABC3 transporter permease C-terminal" evidence="8">
    <location>
        <begin position="901"/>
        <end position="1018"/>
    </location>
</feature>
<feature type="transmembrane region" description="Helical" evidence="7">
    <location>
        <begin position="940"/>
        <end position="964"/>
    </location>
</feature>
<keyword evidence="4 7" id="KW-1133">Transmembrane helix</keyword>
<keyword evidence="2" id="KW-1003">Cell membrane</keyword>
<dbReference type="EMBL" id="JAUSWO010000001">
    <property type="protein sequence ID" value="MDQ0514123.1"/>
    <property type="molecule type" value="Genomic_DNA"/>
</dbReference>
<feature type="transmembrane region" description="Helical" evidence="7">
    <location>
        <begin position="1975"/>
        <end position="1992"/>
    </location>
</feature>
<feature type="transmembrane region" description="Helical" evidence="7">
    <location>
        <begin position="1951"/>
        <end position="1969"/>
    </location>
</feature>
<feature type="compositionally biased region" description="Low complexity" evidence="6">
    <location>
        <begin position="506"/>
        <end position="539"/>
    </location>
</feature>
<evidence type="ECO:0000256" key="1">
    <source>
        <dbReference type="ARBA" id="ARBA00004651"/>
    </source>
</evidence>
<feature type="transmembrane region" description="Helical" evidence="7">
    <location>
        <begin position="1905"/>
        <end position="1930"/>
    </location>
</feature>
<keyword evidence="10" id="KW-1185">Reference proteome</keyword>
<evidence type="ECO:0000313" key="9">
    <source>
        <dbReference type="EMBL" id="MDQ0514123.1"/>
    </source>
</evidence>
<evidence type="ECO:0000259" key="8">
    <source>
        <dbReference type="Pfam" id="PF02687"/>
    </source>
</evidence>
<evidence type="ECO:0000313" key="10">
    <source>
        <dbReference type="Proteomes" id="UP001240643"/>
    </source>
</evidence>
<proteinExistence type="predicted"/>
<feature type="transmembrane region" description="Helical" evidence="7">
    <location>
        <begin position="1062"/>
        <end position="1083"/>
    </location>
</feature>
<dbReference type="RefSeq" id="WP_256547188.1">
    <property type="nucleotide sequence ID" value="NZ_CP101809.1"/>
</dbReference>
<evidence type="ECO:0000256" key="2">
    <source>
        <dbReference type="ARBA" id="ARBA00022475"/>
    </source>
</evidence>
<reference evidence="9" key="1">
    <citation type="submission" date="2023-07" db="EMBL/GenBank/DDBJ databases">
        <title>Genomic Encyclopedia of Type Strains, Phase IV (KMG-IV): sequencing the most valuable type-strain genomes for metagenomic binning, comparative biology and taxonomic classification.</title>
        <authorList>
            <person name="Goeker M."/>
        </authorList>
    </citation>
    <scope>NUCLEOTIDE SEQUENCE [LARGE SCALE GENOMIC DNA]</scope>
    <source>
        <strain evidence="9">DSM 21204</strain>
    </source>
</reference>
<feature type="transmembrane region" description="Helical" evidence="7">
    <location>
        <begin position="1999"/>
        <end position="2021"/>
    </location>
</feature>
<evidence type="ECO:0000256" key="6">
    <source>
        <dbReference type="SAM" id="MobiDB-lite"/>
    </source>
</evidence>
<dbReference type="Proteomes" id="UP001240643">
    <property type="component" value="Unassembled WGS sequence"/>
</dbReference>
<feature type="region of interest" description="Disordered" evidence="6">
    <location>
        <begin position="506"/>
        <end position="545"/>
    </location>
</feature>
<keyword evidence="5 7" id="KW-0472">Membrane</keyword>
<accession>A0ABU0LZU2</accession>